<dbReference type="EMBL" id="JAWDGP010000699">
    <property type="protein sequence ID" value="KAK3798302.1"/>
    <property type="molecule type" value="Genomic_DNA"/>
</dbReference>
<reference evidence="1" key="1">
    <citation type="journal article" date="2023" name="G3 (Bethesda)">
        <title>A reference genome for the long-term kleptoplast-retaining sea slug Elysia crispata morphotype clarki.</title>
        <authorList>
            <person name="Eastman K.E."/>
            <person name="Pendleton A.L."/>
            <person name="Shaikh M.A."/>
            <person name="Suttiyut T."/>
            <person name="Ogas R."/>
            <person name="Tomko P."/>
            <person name="Gavelis G."/>
            <person name="Widhalm J.R."/>
            <person name="Wisecaver J.H."/>
        </authorList>
    </citation>
    <scope>NUCLEOTIDE SEQUENCE</scope>
    <source>
        <strain evidence="1">ECLA1</strain>
    </source>
</reference>
<proteinExistence type="predicted"/>
<accession>A0AAE1E8Y0</accession>
<sequence length="66" mass="7583">MRNPSIMFYHQPTVRAIQTPGIPNLTKQGHDQEFQISVIRFKITTRFCPGHPMVIFLQPSADTVED</sequence>
<dbReference type="Proteomes" id="UP001283361">
    <property type="component" value="Unassembled WGS sequence"/>
</dbReference>
<comment type="caution">
    <text evidence="1">The sequence shown here is derived from an EMBL/GenBank/DDBJ whole genome shotgun (WGS) entry which is preliminary data.</text>
</comment>
<name>A0AAE1E8Y0_9GAST</name>
<keyword evidence="2" id="KW-1185">Reference proteome</keyword>
<dbReference type="AlphaFoldDB" id="A0AAE1E8Y0"/>
<evidence type="ECO:0000313" key="2">
    <source>
        <dbReference type="Proteomes" id="UP001283361"/>
    </source>
</evidence>
<evidence type="ECO:0000313" key="1">
    <source>
        <dbReference type="EMBL" id="KAK3798302.1"/>
    </source>
</evidence>
<protein>
    <submittedName>
        <fullName evidence="1">Uncharacterized protein</fullName>
    </submittedName>
</protein>
<organism evidence="1 2">
    <name type="scientific">Elysia crispata</name>
    <name type="common">lettuce slug</name>
    <dbReference type="NCBI Taxonomy" id="231223"/>
    <lineage>
        <taxon>Eukaryota</taxon>
        <taxon>Metazoa</taxon>
        <taxon>Spiralia</taxon>
        <taxon>Lophotrochozoa</taxon>
        <taxon>Mollusca</taxon>
        <taxon>Gastropoda</taxon>
        <taxon>Heterobranchia</taxon>
        <taxon>Euthyneura</taxon>
        <taxon>Panpulmonata</taxon>
        <taxon>Sacoglossa</taxon>
        <taxon>Placobranchoidea</taxon>
        <taxon>Plakobranchidae</taxon>
        <taxon>Elysia</taxon>
    </lineage>
</organism>
<gene>
    <name evidence="1" type="ORF">RRG08_007783</name>
</gene>